<keyword evidence="3" id="KW-1185">Reference proteome</keyword>
<dbReference type="EMBL" id="CM000881">
    <property type="protein sequence ID" value="PNT72372.1"/>
    <property type="molecule type" value="Genomic_DNA"/>
</dbReference>
<reference evidence="1" key="2">
    <citation type="submission" date="2017-06" db="EMBL/GenBank/DDBJ databases">
        <title>WGS assembly of Brachypodium distachyon.</title>
        <authorList>
            <consortium name="The International Brachypodium Initiative"/>
            <person name="Lucas S."/>
            <person name="Harmon-Smith M."/>
            <person name="Lail K."/>
            <person name="Tice H."/>
            <person name="Grimwood J."/>
            <person name="Bruce D."/>
            <person name="Barry K."/>
            <person name="Shu S."/>
            <person name="Lindquist E."/>
            <person name="Wang M."/>
            <person name="Pitluck S."/>
            <person name="Vogel J.P."/>
            <person name="Garvin D.F."/>
            <person name="Mockler T.C."/>
            <person name="Schmutz J."/>
            <person name="Rokhsar D."/>
            <person name="Bevan M.W."/>
        </authorList>
    </citation>
    <scope>NUCLEOTIDE SEQUENCE</scope>
    <source>
        <strain evidence="1">Bd21</strain>
    </source>
</reference>
<dbReference type="PANTHER" id="PTHR35166">
    <property type="entry name" value="OS05G0193700 PROTEIN-RELATED"/>
    <property type="match status" value="1"/>
</dbReference>
<evidence type="ECO:0000313" key="1">
    <source>
        <dbReference type="EMBL" id="PNT72372.1"/>
    </source>
</evidence>
<reference evidence="1 2" key="1">
    <citation type="journal article" date="2010" name="Nature">
        <title>Genome sequencing and analysis of the model grass Brachypodium distachyon.</title>
        <authorList>
            <consortium name="International Brachypodium Initiative"/>
        </authorList>
    </citation>
    <scope>NUCLEOTIDE SEQUENCE [LARGE SCALE GENOMIC DNA]</scope>
    <source>
        <strain evidence="1 2">Bd21</strain>
    </source>
</reference>
<dbReference type="Proteomes" id="UP000008810">
    <property type="component" value="Chromosome 2"/>
</dbReference>
<dbReference type="InParanoid" id="A0A2K2DDM2"/>
<dbReference type="AlphaFoldDB" id="A0A2K2DDM2"/>
<dbReference type="OrthoDB" id="687234at2759"/>
<evidence type="ECO:0000313" key="2">
    <source>
        <dbReference type="EnsemblPlants" id="PNT72372"/>
    </source>
</evidence>
<name>A0A2K2DDM2_BRADI</name>
<accession>A0A2K2DDM2</accession>
<dbReference type="PANTHER" id="PTHR35166:SF15">
    <property type="entry name" value="OS05G0193700 PROTEIN"/>
    <property type="match status" value="1"/>
</dbReference>
<reference evidence="2" key="3">
    <citation type="submission" date="2018-08" db="UniProtKB">
        <authorList>
            <consortium name="EnsemblPlants"/>
        </authorList>
    </citation>
    <scope>IDENTIFICATION</scope>
    <source>
        <strain evidence="2">cv. Bd21</strain>
    </source>
</reference>
<sequence length="141" mass="15792">APLAQQAGHLDNGLQFYHQKGYGGDAARPRLIILREGESRFFGGDGDDGVQAPGQKKMTRLPQEEIDSILSLTKPLSTYTPDADQAESDSDDNVNELLRDIAQARDSLWEKIYKFQDWVRSEYAANGFIEVDDDFLARNAE</sequence>
<evidence type="ECO:0000313" key="3">
    <source>
        <dbReference type="Proteomes" id="UP000008810"/>
    </source>
</evidence>
<dbReference type="EnsemblPlants" id="PNT72372">
    <property type="protein sequence ID" value="PNT72372"/>
    <property type="gene ID" value="BRADI_2g43178v3"/>
</dbReference>
<organism evidence="1">
    <name type="scientific">Brachypodium distachyon</name>
    <name type="common">Purple false brome</name>
    <name type="synonym">Trachynia distachya</name>
    <dbReference type="NCBI Taxonomy" id="15368"/>
    <lineage>
        <taxon>Eukaryota</taxon>
        <taxon>Viridiplantae</taxon>
        <taxon>Streptophyta</taxon>
        <taxon>Embryophyta</taxon>
        <taxon>Tracheophyta</taxon>
        <taxon>Spermatophyta</taxon>
        <taxon>Magnoliopsida</taxon>
        <taxon>Liliopsida</taxon>
        <taxon>Poales</taxon>
        <taxon>Poaceae</taxon>
        <taxon>BOP clade</taxon>
        <taxon>Pooideae</taxon>
        <taxon>Stipodae</taxon>
        <taxon>Brachypodieae</taxon>
        <taxon>Brachypodium</taxon>
    </lineage>
</organism>
<feature type="non-terminal residue" evidence="1">
    <location>
        <position position="1"/>
    </location>
</feature>
<protein>
    <submittedName>
        <fullName evidence="1 2">Uncharacterized protein</fullName>
    </submittedName>
</protein>
<dbReference type="Gramene" id="PNT72372">
    <property type="protein sequence ID" value="PNT72372"/>
    <property type="gene ID" value="BRADI_2g43178v3"/>
</dbReference>
<proteinExistence type="predicted"/>
<gene>
    <name evidence="1" type="ORF">BRADI_2g43178v3</name>
</gene>